<sequence length="638" mass="73698">LAVSLLLAWFFVPALIEKLIIRKRRKRSVIAGLTRNPQRKKYGESRVERGIIVLQNKVREELRGKRRLVYFNQRYSKVIFFMSGKKAWFILLVVFTFGLPVCLLPGKIEKKTTRSFFVVSSEDELGHWAKLYNSTLGSAFYKEHIKPVSDVALGGTMRLFTQKVSNGSYASGERSETSLSVTASLPNGSTREQMDVLIRKMENYIRQYQEVKQFETNIHNGQRAAIRILFVKKHQRSVFPYMLRNKLITKAIELGGGSWGVYGLGDGFNNDVKEQAGSSRIKLLGYNYDELKVLAEAMRDSLLQHRRIQEIIIDSKFEWYKNDYTEYVFDLQKERLAQENTLPTDLFHSIKPLFEKSVYAGDWVHHGRVEPIRLFARQAGELDIWNLENYPGRTGERNYKLSEIAKIGKWTVPQNIAKENQQYLLCLQYEYIGAYQQSYKVMERAIESFNQTAPLGYKSESEQGWYWWGKESSYKQYGLLFLIIAIIFFMTGFLFNSMTQPLVVIFIIPISFIGLFLTFYLFQLNFDQGGFAAFILLAALSVNANIYILNEYNNIRASRPRLTPVQAYLKAWNAKINPIFLTVFSTILGFIPFMIGKYKEAFWFPLAAGTIGGLVLSLIALFVFLPLFMNIGKKNDIY</sequence>
<dbReference type="PANTHER" id="PTHR32063:SF0">
    <property type="entry name" value="SWARMING MOTILITY PROTEIN SWRC"/>
    <property type="match status" value="1"/>
</dbReference>
<keyword evidence="1" id="KW-1133">Transmembrane helix</keyword>
<dbReference type="GO" id="GO:0042910">
    <property type="term" value="F:xenobiotic transmembrane transporter activity"/>
    <property type="evidence" value="ECO:0007669"/>
    <property type="project" value="TreeGrafter"/>
</dbReference>
<protein>
    <submittedName>
        <fullName evidence="2">Uncharacterized protein</fullName>
    </submittedName>
</protein>
<dbReference type="Gene3D" id="3.30.2090.10">
    <property type="entry name" value="Multidrug efflux transporter AcrB TolC docking domain, DN and DC subdomains"/>
    <property type="match status" value="1"/>
</dbReference>
<proteinExistence type="predicted"/>
<feature type="transmembrane region" description="Helical" evidence="1">
    <location>
        <begin position="528"/>
        <end position="549"/>
    </location>
</feature>
<keyword evidence="1" id="KW-0812">Transmembrane</keyword>
<dbReference type="InterPro" id="IPR027463">
    <property type="entry name" value="AcrB_DN_DC_subdom"/>
</dbReference>
<dbReference type="GO" id="GO:0005886">
    <property type="term" value="C:plasma membrane"/>
    <property type="evidence" value="ECO:0007669"/>
    <property type="project" value="TreeGrafter"/>
</dbReference>
<dbReference type="Gene3D" id="3.30.70.1440">
    <property type="entry name" value="Multidrug efflux transporter AcrB pore domain"/>
    <property type="match status" value="1"/>
</dbReference>
<dbReference type="InterPro" id="IPR001036">
    <property type="entry name" value="Acrflvin-R"/>
</dbReference>
<feature type="transmembrane region" description="Helical" evidence="1">
    <location>
        <begin position="87"/>
        <end position="106"/>
    </location>
</feature>
<feature type="transmembrane region" description="Helical" evidence="1">
    <location>
        <begin position="601"/>
        <end position="628"/>
    </location>
</feature>
<evidence type="ECO:0000256" key="1">
    <source>
        <dbReference type="SAM" id="Phobius"/>
    </source>
</evidence>
<dbReference type="AlphaFoldDB" id="A0A5J4QLH8"/>
<dbReference type="Gene3D" id="1.20.1640.10">
    <property type="entry name" value="Multidrug efflux transporter AcrB transmembrane domain"/>
    <property type="match status" value="1"/>
</dbReference>
<gene>
    <name evidence="2" type="ORF">EZS27_028592</name>
</gene>
<dbReference type="PANTHER" id="PTHR32063">
    <property type="match status" value="1"/>
</dbReference>
<accession>A0A5J4QLH8</accession>
<organism evidence="2">
    <name type="scientific">termite gut metagenome</name>
    <dbReference type="NCBI Taxonomy" id="433724"/>
    <lineage>
        <taxon>unclassified sequences</taxon>
        <taxon>metagenomes</taxon>
        <taxon>organismal metagenomes</taxon>
    </lineage>
</organism>
<feature type="non-terminal residue" evidence="2">
    <location>
        <position position="1"/>
    </location>
</feature>
<dbReference type="EMBL" id="SNRY01003213">
    <property type="protein sequence ID" value="KAA6321798.1"/>
    <property type="molecule type" value="Genomic_DNA"/>
</dbReference>
<dbReference type="SUPFAM" id="SSF82866">
    <property type="entry name" value="Multidrug efflux transporter AcrB transmembrane domain"/>
    <property type="match status" value="1"/>
</dbReference>
<reference evidence="2" key="1">
    <citation type="submission" date="2019-03" db="EMBL/GenBank/DDBJ databases">
        <title>Single cell metagenomics reveals metabolic interactions within the superorganism composed of flagellate Streblomastix strix and complex community of Bacteroidetes bacteria on its surface.</title>
        <authorList>
            <person name="Treitli S.C."/>
            <person name="Kolisko M."/>
            <person name="Husnik F."/>
            <person name="Keeling P."/>
            <person name="Hampl V."/>
        </authorList>
    </citation>
    <scope>NUCLEOTIDE SEQUENCE</scope>
    <source>
        <strain evidence="2">STM</strain>
    </source>
</reference>
<name>A0A5J4QLH8_9ZZZZ</name>
<feature type="transmembrane region" description="Helical" evidence="1">
    <location>
        <begin position="502"/>
        <end position="522"/>
    </location>
</feature>
<comment type="caution">
    <text evidence="2">The sequence shown here is derived from an EMBL/GenBank/DDBJ whole genome shotgun (WGS) entry which is preliminary data.</text>
</comment>
<dbReference type="Pfam" id="PF00873">
    <property type="entry name" value="ACR_tran"/>
    <property type="match status" value="1"/>
</dbReference>
<feature type="transmembrane region" description="Helical" evidence="1">
    <location>
        <begin position="477"/>
        <end position="495"/>
    </location>
</feature>
<feature type="transmembrane region" description="Helical" evidence="1">
    <location>
        <begin position="576"/>
        <end position="595"/>
    </location>
</feature>
<evidence type="ECO:0000313" key="2">
    <source>
        <dbReference type="EMBL" id="KAA6321798.1"/>
    </source>
</evidence>
<feature type="transmembrane region" description="Helical" evidence="1">
    <location>
        <begin position="6"/>
        <end position="21"/>
    </location>
</feature>
<keyword evidence="1" id="KW-0472">Membrane</keyword>
<dbReference type="Gene3D" id="3.30.70.1430">
    <property type="entry name" value="Multidrug efflux transporter AcrB pore domain"/>
    <property type="match status" value="1"/>
</dbReference>